<comment type="caution">
    <text evidence="1">The sequence shown here is derived from an EMBL/GenBank/DDBJ whole genome shotgun (WGS) entry which is preliminary data.</text>
</comment>
<proteinExistence type="predicted"/>
<protein>
    <recommendedName>
        <fullName evidence="3">Kinase</fullName>
    </recommendedName>
</protein>
<keyword evidence="2" id="KW-1185">Reference proteome</keyword>
<evidence type="ECO:0008006" key="3">
    <source>
        <dbReference type="Google" id="ProtNLM"/>
    </source>
</evidence>
<reference evidence="2" key="1">
    <citation type="journal article" date="2019" name="Int. J. Syst. Evol. Microbiol.">
        <title>The Global Catalogue of Microorganisms (GCM) 10K type strain sequencing project: providing services to taxonomists for standard genome sequencing and annotation.</title>
        <authorList>
            <consortium name="The Broad Institute Genomics Platform"/>
            <consortium name="The Broad Institute Genome Sequencing Center for Infectious Disease"/>
            <person name="Wu L."/>
            <person name="Ma J."/>
        </authorList>
    </citation>
    <scope>NUCLEOTIDE SEQUENCE [LARGE SCALE GENOMIC DNA]</scope>
    <source>
        <strain evidence="2">JCM 17342</strain>
    </source>
</reference>
<dbReference type="Pfam" id="PF13671">
    <property type="entry name" value="AAA_33"/>
    <property type="match status" value="1"/>
</dbReference>
<dbReference type="SUPFAM" id="SSF52540">
    <property type="entry name" value="P-loop containing nucleoside triphosphate hydrolases"/>
    <property type="match status" value="1"/>
</dbReference>
<dbReference type="EMBL" id="BAABAL010000019">
    <property type="protein sequence ID" value="GAA4027550.1"/>
    <property type="molecule type" value="Genomic_DNA"/>
</dbReference>
<dbReference type="Proteomes" id="UP001501747">
    <property type="component" value="Unassembled WGS sequence"/>
</dbReference>
<dbReference type="Gene3D" id="3.40.50.300">
    <property type="entry name" value="P-loop containing nucleotide triphosphate hydrolases"/>
    <property type="match status" value="1"/>
</dbReference>
<dbReference type="InterPro" id="IPR027417">
    <property type="entry name" value="P-loop_NTPase"/>
</dbReference>
<organism evidence="1 2">
    <name type="scientific">Allokutzneria multivorans</name>
    <dbReference type="NCBI Taxonomy" id="1142134"/>
    <lineage>
        <taxon>Bacteria</taxon>
        <taxon>Bacillati</taxon>
        <taxon>Actinomycetota</taxon>
        <taxon>Actinomycetes</taxon>
        <taxon>Pseudonocardiales</taxon>
        <taxon>Pseudonocardiaceae</taxon>
        <taxon>Allokutzneria</taxon>
    </lineage>
</organism>
<name>A0ABP7TK81_9PSEU</name>
<evidence type="ECO:0000313" key="2">
    <source>
        <dbReference type="Proteomes" id="UP001501747"/>
    </source>
</evidence>
<sequence>MLLAGLPGAGKSELLRRADVPAHVKVLDSDQVRRPLREAFGPVPYRLYRPLVHITHHARLVWYAATARGAVVVHEPATRVSTRVWIAALRVLTRRPGTFVWLDVSAVEALAGQHSRGRVLPAESFAKHVRRASGIRRRLRAGYTFPGWRKVCVLRRHDIDERVRVEFRLPATLRPD</sequence>
<evidence type="ECO:0000313" key="1">
    <source>
        <dbReference type="EMBL" id="GAA4027550.1"/>
    </source>
</evidence>
<accession>A0ABP7TK81</accession>
<gene>
    <name evidence="1" type="ORF">GCM10022247_60640</name>
</gene>